<evidence type="ECO:0000256" key="13">
    <source>
        <dbReference type="PROSITE-ProRule" id="PRU01360"/>
    </source>
</evidence>
<dbReference type="SUPFAM" id="SSF56935">
    <property type="entry name" value="Porins"/>
    <property type="match status" value="1"/>
</dbReference>
<dbReference type="GO" id="GO:0038023">
    <property type="term" value="F:signaling receptor activity"/>
    <property type="evidence" value="ECO:0007669"/>
    <property type="project" value="InterPro"/>
</dbReference>
<comment type="similarity">
    <text evidence="2 13 14">Belongs to the TonB-dependent receptor family.</text>
</comment>
<dbReference type="GO" id="GO:0009279">
    <property type="term" value="C:cell outer membrane"/>
    <property type="evidence" value="ECO:0007669"/>
    <property type="project" value="UniProtKB-SubCell"/>
</dbReference>
<evidence type="ECO:0000256" key="10">
    <source>
        <dbReference type="ARBA" id="ARBA00023077"/>
    </source>
</evidence>
<dbReference type="InterPro" id="IPR037066">
    <property type="entry name" value="Plug_dom_sf"/>
</dbReference>
<evidence type="ECO:0000256" key="6">
    <source>
        <dbReference type="ARBA" id="ARBA00022692"/>
    </source>
</evidence>
<evidence type="ECO:0000256" key="8">
    <source>
        <dbReference type="ARBA" id="ARBA00023004"/>
    </source>
</evidence>
<dbReference type="Gene3D" id="2.170.130.10">
    <property type="entry name" value="TonB-dependent receptor, plug domain"/>
    <property type="match status" value="1"/>
</dbReference>
<accession>A0A1Z4JD86</accession>
<dbReference type="GO" id="GO:0015344">
    <property type="term" value="F:siderophore uptake transmembrane transporter activity"/>
    <property type="evidence" value="ECO:0007669"/>
    <property type="project" value="TreeGrafter"/>
</dbReference>
<keyword evidence="9" id="KW-0406">Ion transport</keyword>
<dbReference type="PANTHER" id="PTHR32552:SF68">
    <property type="entry name" value="FERRICHROME OUTER MEMBRANE TRANSPORTER_PHAGE RECEPTOR"/>
    <property type="match status" value="1"/>
</dbReference>
<evidence type="ECO:0000256" key="2">
    <source>
        <dbReference type="ARBA" id="ARBA00009810"/>
    </source>
</evidence>
<keyword evidence="8" id="KW-0408">Iron</keyword>
<evidence type="ECO:0000313" key="19">
    <source>
        <dbReference type="EMBL" id="BAY54638.1"/>
    </source>
</evidence>
<dbReference type="GO" id="GO:0015891">
    <property type="term" value="P:siderophore transport"/>
    <property type="evidence" value="ECO:0007669"/>
    <property type="project" value="InterPro"/>
</dbReference>
<dbReference type="InterPro" id="IPR010105">
    <property type="entry name" value="TonB_sidphr_rcpt"/>
</dbReference>
<evidence type="ECO:0000256" key="16">
    <source>
        <dbReference type="SAM" id="SignalP"/>
    </source>
</evidence>
<dbReference type="PANTHER" id="PTHR32552">
    <property type="entry name" value="FERRICHROME IRON RECEPTOR-RELATED"/>
    <property type="match status" value="1"/>
</dbReference>
<proteinExistence type="inferred from homology"/>
<dbReference type="Pfam" id="PF07715">
    <property type="entry name" value="Plug"/>
    <property type="match status" value="1"/>
</dbReference>
<dbReference type="CDD" id="cd01347">
    <property type="entry name" value="ligand_gated_channel"/>
    <property type="match status" value="1"/>
</dbReference>
<evidence type="ECO:0000256" key="12">
    <source>
        <dbReference type="ARBA" id="ARBA00023237"/>
    </source>
</evidence>
<keyword evidence="4 13" id="KW-1134">Transmembrane beta strand</keyword>
<keyword evidence="11 13" id="KW-0472">Membrane</keyword>
<evidence type="ECO:0000259" key="18">
    <source>
        <dbReference type="Pfam" id="PF07715"/>
    </source>
</evidence>
<dbReference type="Pfam" id="PF00593">
    <property type="entry name" value="TonB_dep_Rec_b-barrel"/>
    <property type="match status" value="1"/>
</dbReference>
<keyword evidence="19" id="KW-0675">Receptor</keyword>
<dbReference type="FunFam" id="2.170.130.10:FF:000001">
    <property type="entry name" value="Catecholate siderophore TonB-dependent receptor"/>
    <property type="match status" value="1"/>
</dbReference>
<comment type="subcellular location">
    <subcellularLocation>
        <location evidence="1 13">Cell outer membrane</location>
        <topology evidence="1 13">Multi-pass membrane protein</topology>
    </subcellularLocation>
</comment>
<keyword evidence="6 13" id="KW-0812">Transmembrane</keyword>
<evidence type="ECO:0000256" key="9">
    <source>
        <dbReference type="ARBA" id="ARBA00023065"/>
    </source>
</evidence>
<evidence type="ECO:0000256" key="5">
    <source>
        <dbReference type="ARBA" id="ARBA00022496"/>
    </source>
</evidence>
<evidence type="ECO:0000256" key="1">
    <source>
        <dbReference type="ARBA" id="ARBA00004571"/>
    </source>
</evidence>
<dbReference type="Gene3D" id="2.40.170.20">
    <property type="entry name" value="TonB-dependent receptor, beta-barrel domain"/>
    <property type="match status" value="1"/>
</dbReference>
<dbReference type="InterPro" id="IPR036942">
    <property type="entry name" value="Beta-barrel_TonB_sf"/>
</dbReference>
<organism evidence="19 20">
    <name type="scientific">Leptolyngbya boryana NIES-2135</name>
    <dbReference type="NCBI Taxonomy" id="1973484"/>
    <lineage>
        <taxon>Bacteria</taxon>
        <taxon>Bacillati</taxon>
        <taxon>Cyanobacteriota</taxon>
        <taxon>Cyanophyceae</taxon>
        <taxon>Leptolyngbyales</taxon>
        <taxon>Leptolyngbyaceae</taxon>
        <taxon>Leptolyngbya group</taxon>
        <taxon>Leptolyngbya</taxon>
    </lineage>
</organism>
<dbReference type="AlphaFoldDB" id="A0A1Z4JD86"/>
<keyword evidence="5" id="KW-0410">Iron transport</keyword>
<keyword evidence="12 13" id="KW-0998">Cell outer membrane</keyword>
<dbReference type="Proteomes" id="UP000217895">
    <property type="component" value="Chromosome"/>
</dbReference>
<dbReference type="EMBL" id="AP018203">
    <property type="protein sequence ID" value="BAY54638.1"/>
    <property type="molecule type" value="Genomic_DNA"/>
</dbReference>
<evidence type="ECO:0000256" key="11">
    <source>
        <dbReference type="ARBA" id="ARBA00023136"/>
    </source>
</evidence>
<keyword evidence="10 14" id="KW-0798">TonB box</keyword>
<dbReference type="InterPro" id="IPR039426">
    <property type="entry name" value="TonB-dep_rcpt-like"/>
</dbReference>
<feature type="domain" description="TonB-dependent receptor plug" evidence="18">
    <location>
        <begin position="88"/>
        <end position="192"/>
    </location>
</feature>
<sequence>MANYRSILLAGSIVLLATPGIAVEPEVKTLSEWQQPATTVQEWRSQIQAQQPESEQELEEEIVITGDQQPSGYRAPNASTATKTDTPIRDIPQSIQVIPQEILRDQGLNATSNSLGNAVQNVSGVNNLGLYQGFENSLKIRGFRVSAFDGNYFRDGIRYFTFGALETADLERVEVLKGPASILFGEAEPGGIINLVSKQPLRNPYYSLEGSAGSYRAVRVGADFSGALNSDKTALYRFNGYYKDAGSFRDFVSSEGAFLSPVVQLAFGKNTTLTLNATYRNERRTADDGFLAIGTGITDLPRSRFLGEPFQEFSVNDFSVGYLLTHQFNEQLTLRNAFRAQWVNPERYFPLRNSFDEATGDLELATYFAAGEYQTITTQTDLIARFSTGSVNHQLLVGVDYGRQRDKPKFAIGDPYRTINIFDPTYDGVEYPKEELYNFFRDDTINKLGIYVQDQVELASNLKLLIGGRYDSYTQNRSTEGFGEPRQEFEQRDSRLSPRFGIVYQPVPAISLYASYTTAFKANSGTNRNGDGSPFKPEIGQQLEAGIKADLARNLTATLAFYDLRKKNVTTDDPTSSDPNDQLQTGEQRSRGIEFDLVGEIVPGWKVIASYAHTNAFVSEDESGFQDKRLDNTPRNAANLWTTYELQRGSLKGLGVGFGMNFVGDRFGDLSNTYEIPSYVRTDAAIFYNQDKWRAAINFRNLFNTKYFTGSDESRLGVYVGEPFTVTGSLSVVF</sequence>
<keyword evidence="7 16" id="KW-0732">Signal</keyword>
<evidence type="ECO:0000256" key="4">
    <source>
        <dbReference type="ARBA" id="ARBA00022452"/>
    </source>
</evidence>
<evidence type="ECO:0000256" key="15">
    <source>
        <dbReference type="SAM" id="MobiDB-lite"/>
    </source>
</evidence>
<evidence type="ECO:0000313" key="20">
    <source>
        <dbReference type="Proteomes" id="UP000217895"/>
    </source>
</evidence>
<name>A0A1Z4JD86_LEPBY</name>
<feature type="domain" description="TonB-dependent receptor-like beta-barrel" evidence="17">
    <location>
        <begin position="268"/>
        <end position="702"/>
    </location>
</feature>
<evidence type="ECO:0000256" key="3">
    <source>
        <dbReference type="ARBA" id="ARBA00022448"/>
    </source>
</evidence>
<evidence type="ECO:0000256" key="14">
    <source>
        <dbReference type="RuleBase" id="RU003357"/>
    </source>
</evidence>
<dbReference type="InterPro" id="IPR012910">
    <property type="entry name" value="Plug_dom"/>
</dbReference>
<evidence type="ECO:0000256" key="7">
    <source>
        <dbReference type="ARBA" id="ARBA00022729"/>
    </source>
</evidence>
<dbReference type="NCBIfam" id="TIGR01783">
    <property type="entry name" value="TonB-siderophor"/>
    <property type="match status" value="1"/>
</dbReference>
<dbReference type="FunFam" id="2.40.170.20:FF:000005">
    <property type="entry name" value="TonB-dependent siderophore receptor"/>
    <property type="match status" value="1"/>
</dbReference>
<gene>
    <name evidence="19" type="ORF">NIES2135_14560</name>
</gene>
<feature type="signal peptide" evidence="16">
    <location>
        <begin position="1"/>
        <end position="22"/>
    </location>
</feature>
<reference evidence="19 20" key="1">
    <citation type="submission" date="2017-06" db="EMBL/GenBank/DDBJ databases">
        <title>Genome sequencing of cyanobaciteial culture collection at National Institute for Environmental Studies (NIES).</title>
        <authorList>
            <person name="Hirose Y."/>
            <person name="Shimura Y."/>
            <person name="Fujisawa T."/>
            <person name="Nakamura Y."/>
            <person name="Kawachi M."/>
        </authorList>
    </citation>
    <scope>NUCLEOTIDE SEQUENCE [LARGE SCALE GENOMIC DNA]</scope>
    <source>
        <strain evidence="19 20">NIES-2135</strain>
    </source>
</reference>
<evidence type="ECO:0000259" key="17">
    <source>
        <dbReference type="Pfam" id="PF00593"/>
    </source>
</evidence>
<dbReference type="PROSITE" id="PS52016">
    <property type="entry name" value="TONB_DEPENDENT_REC_3"/>
    <property type="match status" value="1"/>
</dbReference>
<feature type="chain" id="PRO_5011117595" evidence="16">
    <location>
        <begin position="23"/>
        <end position="734"/>
    </location>
</feature>
<protein>
    <submittedName>
        <fullName evidence="19">Putative ferrichrome iron receptor</fullName>
    </submittedName>
</protein>
<keyword evidence="20" id="KW-1185">Reference proteome</keyword>
<feature type="region of interest" description="Disordered" evidence="15">
    <location>
        <begin position="569"/>
        <end position="589"/>
    </location>
</feature>
<dbReference type="InterPro" id="IPR000531">
    <property type="entry name" value="Beta-barrel_TonB"/>
</dbReference>
<keyword evidence="3 13" id="KW-0813">Transport</keyword>